<keyword evidence="4" id="KW-1185">Reference proteome</keyword>
<comment type="caution">
    <text evidence="3">The sequence shown here is derived from an EMBL/GenBank/DDBJ whole genome shotgun (WGS) entry which is preliminary data.</text>
</comment>
<dbReference type="PANTHER" id="PTHR26379:SF229">
    <property type="entry name" value="BTB_POZ AND MATH DOMAIN-CONTAINING PROTEIN 5-RELATED"/>
    <property type="match status" value="1"/>
</dbReference>
<dbReference type="OrthoDB" id="6359816at2759"/>
<evidence type="ECO:0000313" key="3">
    <source>
        <dbReference type="EMBL" id="CAD6340274.1"/>
    </source>
</evidence>
<dbReference type="Gene3D" id="3.30.710.10">
    <property type="entry name" value="Potassium Channel Kv1.1, Chain A"/>
    <property type="match status" value="1"/>
</dbReference>
<dbReference type="Pfam" id="PF00651">
    <property type="entry name" value="BTB"/>
    <property type="match status" value="1"/>
</dbReference>
<dbReference type="InterPro" id="IPR000210">
    <property type="entry name" value="BTB/POZ_dom"/>
</dbReference>
<evidence type="ECO:0000313" key="4">
    <source>
        <dbReference type="Proteomes" id="UP000604825"/>
    </source>
</evidence>
<dbReference type="AlphaFoldDB" id="A0A811SDJ4"/>
<dbReference type="Gene3D" id="3.40.50.2300">
    <property type="match status" value="1"/>
</dbReference>
<protein>
    <recommendedName>
        <fullName evidence="2">BTB domain-containing protein</fullName>
    </recommendedName>
</protein>
<dbReference type="CDD" id="cd00121">
    <property type="entry name" value="MATH"/>
    <property type="match status" value="1"/>
</dbReference>
<accession>A0A811SDJ4</accession>
<dbReference type="SMART" id="SM00225">
    <property type="entry name" value="BTB"/>
    <property type="match status" value="1"/>
</dbReference>
<evidence type="ECO:0000256" key="1">
    <source>
        <dbReference type="ARBA" id="ARBA00004906"/>
    </source>
</evidence>
<feature type="domain" description="BTB" evidence="2">
    <location>
        <begin position="111"/>
        <end position="174"/>
    </location>
</feature>
<dbReference type="InterPro" id="IPR011333">
    <property type="entry name" value="SKP1/BTB/POZ_sf"/>
</dbReference>
<sequence length="250" mass="28016">MALVKLRVALLDSTSSSSDCDMDSACVPTNKIVSCDLFFCPISEWSRGYKRLFRRTALEASDFLKDDCLKINCTVGVVVSTIDYSRPHSIHVPDSDIGYDFGSLLDSQEGVDVILNVGGERFHAHKLVLAARSPVFNSLFFDDESDGEKSEVTETDELKSSLLMIWSQRFSRQCFISSIEIPLLMIMNWLKAGNGEDIFTHNGRWNFNNKRLITASSVEKWAVVNFSARCNVRDLVQDLIHCGGTMHSCP</sequence>
<dbReference type="Proteomes" id="UP000604825">
    <property type="component" value="Unassembled WGS sequence"/>
</dbReference>
<comment type="pathway">
    <text evidence="1">Protein modification; protein ubiquitination.</text>
</comment>
<dbReference type="SUPFAM" id="SSF54695">
    <property type="entry name" value="POZ domain"/>
    <property type="match status" value="1"/>
</dbReference>
<gene>
    <name evidence="3" type="ORF">NCGR_LOCUS64372</name>
</gene>
<dbReference type="PANTHER" id="PTHR26379">
    <property type="entry name" value="BTB/POZ AND MATH DOMAIN-CONTAINING PROTEIN 1"/>
    <property type="match status" value="1"/>
</dbReference>
<dbReference type="EMBL" id="CAJGYO010000019">
    <property type="protein sequence ID" value="CAD6340274.1"/>
    <property type="molecule type" value="Genomic_DNA"/>
</dbReference>
<dbReference type="PROSITE" id="PS50097">
    <property type="entry name" value="BTB"/>
    <property type="match status" value="1"/>
</dbReference>
<dbReference type="GO" id="GO:0016567">
    <property type="term" value="P:protein ubiquitination"/>
    <property type="evidence" value="ECO:0007669"/>
    <property type="project" value="InterPro"/>
</dbReference>
<dbReference type="SUPFAM" id="SSF49599">
    <property type="entry name" value="TRAF domain-like"/>
    <property type="match status" value="1"/>
</dbReference>
<organism evidence="3 4">
    <name type="scientific">Miscanthus lutarioriparius</name>
    <dbReference type="NCBI Taxonomy" id="422564"/>
    <lineage>
        <taxon>Eukaryota</taxon>
        <taxon>Viridiplantae</taxon>
        <taxon>Streptophyta</taxon>
        <taxon>Embryophyta</taxon>
        <taxon>Tracheophyta</taxon>
        <taxon>Spermatophyta</taxon>
        <taxon>Magnoliopsida</taxon>
        <taxon>Liliopsida</taxon>
        <taxon>Poales</taxon>
        <taxon>Poaceae</taxon>
        <taxon>PACMAD clade</taxon>
        <taxon>Panicoideae</taxon>
        <taxon>Andropogonodae</taxon>
        <taxon>Andropogoneae</taxon>
        <taxon>Saccharinae</taxon>
        <taxon>Miscanthus</taxon>
    </lineage>
</organism>
<name>A0A811SDJ4_9POAL</name>
<proteinExistence type="predicted"/>
<reference evidence="3" key="1">
    <citation type="submission" date="2020-10" db="EMBL/GenBank/DDBJ databases">
        <authorList>
            <person name="Han B."/>
            <person name="Lu T."/>
            <person name="Zhao Q."/>
            <person name="Huang X."/>
            <person name="Zhao Y."/>
        </authorList>
    </citation>
    <scope>NUCLEOTIDE SEQUENCE</scope>
</reference>
<dbReference type="InterPro" id="IPR002083">
    <property type="entry name" value="MATH/TRAF_dom"/>
</dbReference>
<evidence type="ECO:0000259" key="2">
    <source>
        <dbReference type="PROSITE" id="PS50097"/>
    </source>
</evidence>
<dbReference type="InterPro" id="IPR045005">
    <property type="entry name" value="BPM1-6"/>
</dbReference>